<reference evidence="2 3" key="1">
    <citation type="submission" date="2019-11" db="EMBL/GenBank/DDBJ databases">
        <title>Pedobacter petrophilus genome.</title>
        <authorList>
            <person name="Feldbauer M.J."/>
            <person name="Newman J.D."/>
        </authorList>
    </citation>
    <scope>NUCLEOTIDE SEQUENCE [LARGE SCALE GENOMIC DNA]</scope>
    <source>
        <strain evidence="2 3">LMG 29686</strain>
    </source>
</reference>
<dbReference type="RefSeq" id="WP_154278661.1">
    <property type="nucleotide sequence ID" value="NZ_JBHUJQ010000001.1"/>
</dbReference>
<evidence type="ECO:0000313" key="2">
    <source>
        <dbReference type="EMBL" id="MRX74488.1"/>
    </source>
</evidence>
<gene>
    <name evidence="2" type="ORF">GJU39_00180</name>
</gene>
<dbReference type="Proteomes" id="UP000487757">
    <property type="component" value="Unassembled WGS sequence"/>
</dbReference>
<sequence>MINKGSHLILYSHNQNVRGDERSVIYNFKKGTLCFIPNSLNDLLEEFSSRPVAAVRAELEGEDCETFDEYVSYLRENQLAFYTDEPHAFPRMDKAYFVPEHISNCVLEFNLEADYTNFSWQLDETLCKNLEIRVPGDHNILIKLDVFLTGLSTSTLRSIAIYLEDYKGLEISALKQLYQNYPKIDKIIILGYQGKVPNIESEDISFFAEEPSSVYSRPFPLDKYLVNRKFFLLSSNHHPYFFKRIEIDHIGNVKNCLLHQESFGNIFEQPLGEIIEKKEFRKWWDISNDNIEDFKDNELRYALFPQNPLILSHKGTYQLEAF</sequence>
<protein>
    <recommendedName>
        <fullName evidence="1">4Fe4S-binding SPASM domain-containing protein</fullName>
    </recommendedName>
</protein>
<dbReference type="Pfam" id="PF13186">
    <property type="entry name" value="SPASM"/>
    <property type="match status" value="1"/>
</dbReference>
<evidence type="ECO:0000313" key="3">
    <source>
        <dbReference type="Proteomes" id="UP000487757"/>
    </source>
</evidence>
<name>A0A7K0FSA0_9SPHI</name>
<comment type="caution">
    <text evidence="2">The sequence shown here is derived from an EMBL/GenBank/DDBJ whole genome shotgun (WGS) entry which is preliminary data.</text>
</comment>
<dbReference type="EMBL" id="WKKH01000001">
    <property type="protein sequence ID" value="MRX74488.1"/>
    <property type="molecule type" value="Genomic_DNA"/>
</dbReference>
<evidence type="ECO:0000259" key="1">
    <source>
        <dbReference type="Pfam" id="PF13186"/>
    </source>
</evidence>
<proteinExistence type="predicted"/>
<dbReference type="InterPro" id="IPR058240">
    <property type="entry name" value="rSAM_sf"/>
</dbReference>
<accession>A0A7K0FSA0</accession>
<keyword evidence="3" id="KW-1185">Reference proteome</keyword>
<dbReference type="OrthoDB" id="1073749at2"/>
<dbReference type="InterPro" id="IPR023885">
    <property type="entry name" value="4Fe4S-binding_SPASM_dom"/>
</dbReference>
<organism evidence="2 3">
    <name type="scientific">Pedobacter petrophilus</name>
    <dbReference type="NCBI Taxonomy" id="1908241"/>
    <lineage>
        <taxon>Bacteria</taxon>
        <taxon>Pseudomonadati</taxon>
        <taxon>Bacteroidota</taxon>
        <taxon>Sphingobacteriia</taxon>
        <taxon>Sphingobacteriales</taxon>
        <taxon>Sphingobacteriaceae</taxon>
        <taxon>Pedobacter</taxon>
    </lineage>
</organism>
<dbReference type="CDD" id="cd21109">
    <property type="entry name" value="SPASM"/>
    <property type="match status" value="1"/>
</dbReference>
<feature type="domain" description="4Fe4S-binding SPASM" evidence="1">
    <location>
        <begin position="242"/>
        <end position="286"/>
    </location>
</feature>
<dbReference type="AlphaFoldDB" id="A0A7K0FSA0"/>
<dbReference type="SUPFAM" id="SSF102114">
    <property type="entry name" value="Radical SAM enzymes"/>
    <property type="match status" value="1"/>
</dbReference>